<sequence>MEFKNRYIKYVHRKFIKPLTIEEKDFISSQSSNFFLSGISGRTGTTWVMRLIGDLLNHLNYTSIGESGFFVFGQFRNAPVEYFQITPGTEKNKTAYLNFFYKFVSKWAYDRRKIYKGGLQGLKIFVPKKAIKMSFENLKKELEKKETLDEIYQCFGNFYSNILNYHSLLQNNSLRWISKEPGYARHADDLYRLIPKSKNVVLVREGRDVALSMKNRGWEDANLKRCILRWKTFTEMSLSAIEKVPSENIKLVKYEELVDNFQEMTLEILEFYGFKPDEIIEEKLNDENYRFKPLKGNYGKWKEIYTSDEKKFFEDSCSTIMEKLNYL</sequence>
<reference evidence="1" key="1">
    <citation type="journal article" date="2022" name="Nat. Microbiol.">
        <title>Unique mobile elements and scalable gene flow at the prokaryote-eukaryote boundary revealed by circularized Asgard archaea genomes.</title>
        <authorList>
            <person name="Wu F."/>
            <person name="Speth D.R."/>
            <person name="Philosof A."/>
            <person name="Cremiere A."/>
            <person name="Narayanan A."/>
            <person name="Barco R.A."/>
            <person name="Connon S.A."/>
            <person name="Amend J.P."/>
            <person name="Antoshechkin I.A."/>
            <person name="Orphan V.J."/>
        </authorList>
    </citation>
    <scope>NUCLEOTIDE SEQUENCE</scope>
    <source>
        <strain evidence="1">PR6</strain>
    </source>
</reference>
<evidence type="ECO:0000313" key="1">
    <source>
        <dbReference type="EMBL" id="UJG44357.1"/>
    </source>
</evidence>
<dbReference type="AlphaFoldDB" id="A0A9Y1BSW3"/>
<name>A0A9Y1BSW3_9ARCH</name>
<dbReference type="Proteomes" id="UP001200513">
    <property type="component" value="Chromosome"/>
</dbReference>
<gene>
    <name evidence="1" type="ORF">K9W46_04050</name>
</gene>
<dbReference type="SUPFAM" id="SSF52540">
    <property type="entry name" value="P-loop containing nucleoside triphosphate hydrolases"/>
    <property type="match status" value="1"/>
</dbReference>
<protein>
    <submittedName>
        <fullName evidence="1">Sulfotransferase</fullName>
    </submittedName>
</protein>
<dbReference type="InterPro" id="IPR027417">
    <property type="entry name" value="P-loop_NTPase"/>
</dbReference>
<proteinExistence type="predicted"/>
<organism evidence="1">
    <name type="scientific">Candidatus Heimdallarchaeum endolithica</name>
    <dbReference type="NCBI Taxonomy" id="2876572"/>
    <lineage>
        <taxon>Archaea</taxon>
        <taxon>Promethearchaeati</taxon>
        <taxon>Candidatus Heimdallarchaeota</taxon>
        <taxon>Candidatus Heimdallarchaeia (ex Rinke et al. 2021) (nom. nud.)</taxon>
        <taxon>Candidatus Heimdallarchaeales</taxon>
        <taxon>Candidatus Heimdallarchaeaceae</taxon>
        <taxon>Candidatus Heimdallarchaeum</taxon>
    </lineage>
</organism>
<accession>A0A9Y1BSW3</accession>
<dbReference type="Pfam" id="PF13469">
    <property type="entry name" value="Sulfotransfer_3"/>
    <property type="match status" value="1"/>
</dbReference>
<dbReference type="Gene3D" id="3.40.50.300">
    <property type="entry name" value="P-loop containing nucleotide triphosphate hydrolases"/>
    <property type="match status" value="1"/>
</dbReference>
<dbReference type="EMBL" id="CP084167">
    <property type="protein sequence ID" value="UJG44357.1"/>
    <property type="molecule type" value="Genomic_DNA"/>
</dbReference>